<dbReference type="AlphaFoldDB" id="A0A0D2AQS0"/>
<reference evidence="1 2" key="1">
    <citation type="submission" date="2015-01" db="EMBL/GenBank/DDBJ databases">
        <title>The Genome Sequence of Exophiala oligosperma CBS72588.</title>
        <authorList>
            <consortium name="The Broad Institute Genomics Platform"/>
            <person name="Cuomo C."/>
            <person name="de Hoog S."/>
            <person name="Gorbushina A."/>
            <person name="Stielow B."/>
            <person name="Teixiera M."/>
            <person name="Abouelleil A."/>
            <person name="Chapman S.B."/>
            <person name="Priest M."/>
            <person name="Young S.K."/>
            <person name="Wortman J."/>
            <person name="Nusbaum C."/>
            <person name="Birren B."/>
        </authorList>
    </citation>
    <scope>NUCLEOTIDE SEQUENCE [LARGE SCALE GENOMIC DNA]</scope>
    <source>
        <strain evidence="1 2">CBS 72588</strain>
    </source>
</reference>
<evidence type="ECO:0000313" key="1">
    <source>
        <dbReference type="EMBL" id="KIW42316.1"/>
    </source>
</evidence>
<dbReference type="RefSeq" id="XP_016262532.1">
    <property type="nucleotide sequence ID" value="XM_016406928.1"/>
</dbReference>
<dbReference type="STRING" id="215243.A0A0D2AQS0"/>
<sequence length="323" mass="36665">MTLRLNSSPSQKVTLLVLGAGWTWQFLQPLLKDSNMTFAATSTTGREGTIRFKFDHETADPDQFKKLPTARYVLVTFPLRGSGLSSKLVKLYSETHHPQSNSSKSEEEEKERHTQTKWILLGSTGIYTQSDWNDPSSPVDTDNQRCIAENQLIDLGGCVLNLSGLYGGGRVPRNWVGRVAQDKDALSKKGALHLIHGRDVARGVIALIKKDMNDKSNDDDAVDQRDRHVELFGRRWILTDCVVYDWWALIWEFMGESSREDTPQGVVVEDADNKAKYRRWLMELMDEKELHALPRPVSQLGKKLDSRDFWKAVGILPERALAR</sequence>
<gene>
    <name evidence="1" type="ORF">PV06_05878</name>
</gene>
<dbReference type="VEuPathDB" id="FungiDB:PV06_05878"/>
<keyword evidence="2" id="KW-1185">Reference proteome</keyword>
<protein>
    <recommendedName>
        <fullName evidence="3">NAD-dependent epimerase/dehydratase domain-containing protein</fullName>
    </recommendedName>
</protein>
<evidence type="ECO:0000313" key="2">
    <source>
        <dbReference type="Proteomes" id="UP000053342"/>
    </source>
</evidence>
<organism evidence="1 2">
    <name type="scientific">Exophiala oligosperma</name>
    <dbReference type="NCBI Taxonomy" id="215243"/>
    <lineage>
        <taxon>Eukaryota</taxon>
        <taxon>Fungi</taxon>
        <taxon>Dikarya</taxon>
        <taxon>Ascomycota</taxon>
        <taxon>Pezizomycotina</taxon>
        <taxon>Eurotiomycetes</taxon>
        <taxon>Chaetothyriomycetidae</taxon>
        <taxon>Chaetothyriales</taxon>
        <taxon>Herpotrichiellaceae</taxon>
        <taxon>Exophiala</taxon>
    </lineage>
</organism>
<dbReference type="PANTHER" id="PTHR40129">
    <property type="entry name" value="KETOPANTOATE REDUCTASE N-TERMINAL DOMAIN-CONTAINING PROTEIN"/>
    <property type="match status" value="1"/>
</dbReference>
<accession>A0A0D2AQS0</accession>
<dbReference type="Proteomes" id="UP000053342">
    <property type="component" value="Unassembled WGS sequence"/>
</dbReference>
<name>A0A0D2AQS0_9EURO</name>
<evidence type="ECO:0008006" key="3">
    <source>
        <dbReference type="Google" id="ProtNLM"/>
    </source>
</evidence>
<dbReference type="PANTHER" id="PTHR40129:SF2">
    <property type="entry name" value="KETOPANTOATE REDUCTASE N-TERMINAL DOMAIN-CONTAINING PROTEIN"/>
    <property type="match status" value="1"/>
</dbReference>
<dbReference type="HOGENOM" id="CLU_044092_0_0_1"/>
<dbReference type="GeneID" id="27357952"/>
<dbReference type="OrthoDB" id="674948at2759"/>
<dbReference type="EMBL" id="KN847336">
    <property type="protein sequence ID" value="KIW42316.1"/>
    <property type="molecule type" value="Genomic_DNA"/>
</dbReference>
<proteinExistence type="predicted"/>
<dbReference type="Gene3D" id="3.40.50.720">
    <property type="entry name" value="NAD(P)-binding Rossmann-like Domain"/>
    <property type="match status" value="1"/>
</dbReference>